<dbReference type="EMBL" id="JAQQXR010000016">
    <property type="protein sequence ID" value="MDC8760673.1"/>
    <property type="molecule type" value="Genomic_DNA"/>
</dbReference>
<sequence length="447" mass="49305">MQTLSAHLIEATGLTPEQTKTRSAEVSQAVMAWLKHKGVVDPAHSQGEFPSLTKEGNGRYTRELTSSEKGTVVETRLEEASRGGQSFVTTVWVISTPTKVSVYCTLNVKNTISVIAPVVTDPRCPSVLRDILNLYSDWTFGGKPVEILPQVVVESENEAQALISEILSPDRKLPILLVSQNDGEPIWPFIAKELAYDLAGLATVVTIGEETSWDITDALGKQHSCYMGAIRLYWPVPRATDSQVPSSVWTASMLLSNDKDGKGNLRFRSAMRKTVMSVAALTIIPPAEIREVQAAVAREKLTRLEQKATANTEELQMARLYADDNEDLRNKLNEAQEMIANLSNRIAIAESSLSQAKETQLDEAQNAEIEADEAPSAGDTRFYKKHHSKPGYDVLIRIDDCGHSAWQNASKAEKAKKGVERLEKSNDWKLIQHCGTCTGGGTWKVKW</sequence>
<keyword evidence="1" id="KW-0175">Coiled coil</keyword>
<comment type="caution">
    <text evidence="3">The sequence shown here is derived from an EMBL/GenBank/DDBJ whole genome shotgun (WGS) entry which is preliminary data.</text>
</comment>
<name>A0ABT5K6N8_9BURK</name>
<evidence type="ECO:0000313" key="3">
    <source>
        <dbReference type="EMBL" id="MDC8760673.1"/>
    </source>
</evidence>
<accession>A0ABT5K6N8</accession>
<reference evidence="3 4" key="1">
    <citation type="submission" date="2022-10" db="EMBL/GenBank/DDBJ databases">
        <title>Janthinobacterium sp. hw3 Genome sequencing.</title>
        <authorList>
            <person name="Park S."/>
        </authorList>
    </citation>
    <scope>NUCLEOTIDE SEQUENCE [LARGE SCALE GENOMIC DNA]</scope>
    <source>
        <strain evidence="4">hw3</strain>
    </source>
</reference>
<feature type="coiled-coil region" evidence="1">
    <location>
        <begin position="294"/>
        <end position="359"/>
    </location>
</feature>
<proteinExistence type="predicted"/>
<evidence type="ECO:0000256" key="2">
    <source>
        <dbReference type="SAM" id="MobiDB-lite"/>
    </source>
</evidence>
<protein>
    <submittedName>
        <fullName evidence="3">Uncharacterized protein</fullName>
    </submittedName>
</protein>
<dbReference type="Proteomes" id="UP001221208">
    <property type="component" value="Unassembled WGS sequence"/>
</dbReference>
<feature type="region of interest" description="Disordered" evidence="2">
    <location>
        <begin position="1"/>
        <end position="22"/>
    </location>
</feature>
<evidence type="ECO:0000256" key="1">
    <source>
        <dbReference type="SAM" id="Coils"/>
    </source>
</evidence>
<dbReference type="RefSeq" id="WP_273674602.1">
    <property type="nucleotide sequence ID" value="NZ_JAQQXR010000016.1"/>
</dbReference>
<keyword evidence="4" id="KW-1185">Reference proteome</keyword>
<gene>
    <name evidence="3" type="ORF">OIK44_24095</name>
</gene>
<organism evidence="3 4">
    <name type="scientific">Janthinobacterium fluminis</name>
    <dbReference type="NCBI Taxonomy" id="2987524"/>
    <lineage>
        <taxon>Bacteria</taxon>
        <taxon>Pseudomonadati</taxon>
        <taxon>Pseudomonadota</taxon>
        <taxon>Betaproteobacteria</taxon>
        <taxon>Burkholderiales</taxon>
        <taxon>Oxalobacteraceae</taxon>
        <taxon>Janthinobacterium</taxon>
    </lineage>
</organism>
<evidence type="ECO:0000313" key="4">
    <source>
        <dbReference type="Proteomes" id="UP001221208"/>
    </source>
</evidence>